<dbReference type="Proteomes" id="UP000779809">
    <property type="component" value="Unassembled WGS sequence"/>
</dbReference>
<dbReference type="Pfam" id="PF03602">
    <property type="entry name" value="Cons_hypoth95"/>
    <property type="match status" value="1"/>
</dbReference>
<keyword evidence="2 3" id="KW-0808">Transferase</keyword>
<dbReference type="InterPro" id="IPR029063">
    <property type="entry name" value="SAM-dependent_MTases_sf"/>
</dbReference>
<proteinExistence type="predicted"/>
<dbReference type="PANTHER" id="PTHR43542">
    <property type="entry name" value="METHYLTRANSFERASE"/>
    <property type="match status" value="1"/>
</dbReference>
<reference evidence="3" key="1">
    <citation type="submission" date="2020-07" db="EMBL/GenBank/DDBJ databases">
        <title>Huge and variable diversity of episymbiotic CPR bacteria and DPANN archaea in groundwater ecosystems.</title>
        <authorList>
            <person name="He C.Y."/>
            <person name="Keren R."/>
            <person name="Whittaker M."/>
            <person name="Farag I.F."/>
            <person name="Doudna J."/>
            <person name="Cate J.H.D."/>
            <person name="Banfield J.F."/>
        </authorList>
    </citation>
    <scope>NUCLEOTIDE SEQUENCE</scope>
    <source>
        <strain evidence="3">NC_groundwater_580_Pr5_B-0.1um_64_19</strain>
    </source>
</reference>
<dbReference type="EC" id="2.1.1.171" evidence="3"/>
<name>A0A932EPJ6_9BACT</name>
<dbReference type="AlphaFoldDB" id="A0A932EPJ6"/>
<protein>
    <submittedName>
        <fullName evidence="3">16S rRNA (Guanine(966)-N(2))-methyltransferase RsmD</fullName>
        <ecNumber evidence="3">2.1.1.171</ecNumber>
    </submittedName>
</protein>
<keyword evidence="1 3" id="KW-0489">Methyltransferase</keyword>
<evidence type="ECO:0000313" key="4">
    <source>
        <dbReference type="Proteomes" id="UP000779809"/>
    </source>
</evidence>
<dbReference type="SUPFAM" id="SSF53335">
    <property type="entry name" value="S-adenosyl-L-methionine-dependent methyltransferases"/>
    <property type="match status" value="1"/>
</dbReference>
<dbReference type="NCBIfam" id="TIGR00095">
    <property type="entry name" value="16S rRNA (guanine(966)-N(2))-methyltransferase RsmD"/>
    <property type="match status" value="1"/>
</dbReference>
<dbReference type="InterPro" id="IPR004398">
    <property type="entry name" value="RNA_MeTrfase_RsmD"/>
</dbReference>
<gene>
    <name evidence="3" type="primary">rsmD</name>
    <name evidence="3" type="ORF">HYX28_05695</name>
</gene>
<dbReference type="PROSITE" id="PS00092">
    <property type="entry name" value="N6_MTASE"/>
    <property type="match status" value="1"/>
</dbReference>
<evidence type="ECO:0000256" key="1">
    <source>
        <dbReference type="ARBA" id="ARBA00022603"/>
    </source>
</evidence>
<evidence type="ECO:0000256" key="2">
    <source>
        <dbReference type="ARBA" id="ARBA00022679"/>
    </source>
</evidence>
<sequence>MRVIAGKYRSRSLEAPRGADVRPTSDKLRGTLFNVLAAAMDLDGTVWLDVYAGSGAVGIEALSRGARQVYFVESARPAVAAIRQNLKSLGVVAGWQVLEQPAVRALRQLDAEAVSADVVFLDPPYDDAEAYDQALGFLSQSRLLKPETIVVAEHDKRCDPGPRFGGLTRYRELKQGDAVLSFYRTT</sequence>
<accession>A0A932EPJ6</accession>
<dbReference type="PIRSF" id="PIRSF004553">
    <property type="entry name" value="CHP00095"/>
    <property type="match status" value="1"/>
</dbReference>
<organism evidence="3 4">
    <name type="scientific">Candidatus Korobacter versatilis</name>
    <dbReference type="NCBI Taxonomy" id="658062"/>
    <lineage>
        <taxon>Bacteria</taxon>
        <taxon>Pseudomonadati</taxon>
        <taxon>Acidobacteriota</taxon>
        <taxon>Terriglobia</taxon>
        <taxon>Terriglobales</taxon>
        <taxon>Candidatus Korobacteraceae</taxon>
        <taxon>Candidatus Korobacter</taxon>
    </lineage>
</organism>
<dbReference type="PANTHER" id="PTHR43542:SF1">
    <property type="entry name" value="METHYLTRANSFERASE"/>
    <property type="match status" value="1"/>
</dbReference>
<dbReference type="CDD" id="cd02440">
    <property type="entry name" value="AdoMet_MTases"/>
    <property type="match status" value="1"/>
</dbReference>
<dbReference type="GO" id="GO:0003676">
    <property type="term" value="F:nucleic acid binding"/>
    <property type="evidence" value="ECO:0007669"/>
    <property type="project" value="InterPro"/>
</dbReference>
<comment type="caution">
    <text evidence="3">The sequence shown here is derived from an EMBL/GenBank/DDBJ whole genome shotgun (WGS) entry which is preliminary data.</text>
</comment>
<dbReference type="GO" id="GO:0052913">
    <property type="term" value="F:16S rRNA (guanine(966)-N(2))-methyltransferase activity"/>
    <property type="evidence" value="ECO:0007669"/>
    <property type="project" value="UniProtKB-EC"/>
</dbReference>
<dbReference type="Gene3D" id="3.40.50.150">
    <property type="entry name" value="Vaccinia Virus protein VP39"/>
    <property type="match status" value="1"/>
</dbReference>
<dbReference type="InterPro" id="IPR002052">
    <property type="entry name" value="DNA_methylase_N6_adenine_CS"/>
</dbReference>
<evidence type="ECO:0000313" key="3">
    <source>
        <dbReference type="EMBL" id="MBI2678254.1"/>
    </source>
</evidence>
<dbReference type="EMBL" id="JACPNR010000006">
    <property type="protein sequence ID" value="MBI2678254.1"/>
    <property type="molecule type" value="Genomic_DNA"/>
</dbReference>